<dbReference type="GO" id="GO:0032259">
    <property type="term" value="P:methylation"/>
    <property type="evidence" value="ECO:0007669"/>
    <property type="project" value="UniProtKB-KW"/>
</dbReference>
<evidence type="ECO:0000313" key="1">
    <source>
        <dbReference type="EMBL" id="MFC4349666.1"/>
    </source>
</evidence>
<accession>A0ABV8UG85</accession>
<dbReference type="Gene3D" id="3.40.50.150">
    <property type="entry name" value="Vaccinia Virus protein VP39"/>
    <property type="match status" value="1"/>
</dbReference>
<keyword evidence="2" id="KW-1185">Reference proteome</keyword>
<dbReference type="EMBL" id="JBHSCR010000035">
    <property type="protein sequence ID" value="MFC4349666.1"/>
    <property type="molecule type" value="Genomic_DNA"/>
</dbReference>
<dbReference type="RefSeq" id="WP_068144908.1">
    <property type="nucleotide sequence ID" value="NZ_JBHSCR010000035.1"/>
</dbReference>
<dbReference type="InterPro" id="IPR029063">
    <property type="entry name" value="SAM-dependent_MTases_sf"/>
</dbReference>
<dbReference type="SUPFAM" id="SSF53335">
    <property type="entry name" value="S-adenosyl-L-methionine-dependent methyltransferases"/>
    <property type="match status" value="1"/>
</dbReference>
<evidence type="ECO:0000313" key="2">
    <source>
        <dbReference type="Proteomes" id="UP001595776"/>
    </source>
</evidence>
<keyword evidence="1" id="KW-0489">Methyltransferase</keyword>
<dbReference type="EC" id="2.1.1.222" evidence="1"/>
<dbReference type="Pfam" id="PF13489">
    <property type="entry name" value="Methyltransf_23"/>
    <property type="match status" value="1"/>
</dbReference>
<dbReference type="PANTHER" id="PTHR43861">
    <property type="entry name" value="TRANS-ACONITATE 2-METHYLTRANSFERASE-RELATED"/>
    <property type="match status" value="1"/>
</dbReference>
<sequence length="409" mass="46331">MKASFSALSHASWGKEDSTYVSERACPVCSTDQTRAVEALPGLQFFTDHPDVSKQADVCQVQCRNCLTLFMNPAYSDRGFEVLFSEAGRSYGDGGGRHDEQIAWLDKNGLKNETFSYMDIGCYEGQFLAQLPVGRRFIGVDFDGPAIERAKKNYPGDEYLFLQGRFEEISLDEQVDVFTMFHVLEHLPDPVGVLRVLRDFSHEKTALVVEVPVLELGFTNDIHGFFSPQHLTHFSKHTLRQTFMQAGWRIAESQDAADYNGHRVIAYPDDHVGEITADFEDYSRLHAVRASLSQALIDAEKSISQFPAMSQIAIWGAGMHLEYILQRTTFFERFRDAEFLAVDSDQMKQGRTWRGIEIRSPDCLEEFDWAETGLLISSYGGQEKIYELAIARGIPASSIMKLYDRVTTY</sequence>
<gene>
    <name evidence="1" type="ORF">ACFO5Q_17580</name>
</gene>
<dbReference type="GO" id="GO:0061542">
    <property type="term" value="F:3-demethylubiquinol 3-O-methyltransferase activity"/>
    <property type="evidence" value="ECO:0007669"/>
    <property type="project" value="UniProtKB-EC"/>
</dbReference>
<protein>
    <submittedName>
        <fullName evidence="1">Class I SAM-dependent methyltransferase</fullName>
        <ecNumber evidence="1">2.1.1.222</ecNumber>
        <ecNumber evidence="1">2.1.1.64</ecNumber>
    </submittedName>
</protein>
<organism evidence="1 2">
    <name type="scientific">Kordiimonas lipolytica</name>
    <dbReference type="NCBI Taxonomy" id="1662421"/>
    <lineage>
        <taxon>Bacteria</taxon>
        <taxon>Pseudomonadati</taxon>
        <taxon>Pseudomonadota</taxon>
        <taxon>Alphaproteobacteria</taxon>
        <taxon>Kordiimonadales</taxon>
        <taxon>Kordiimonadaceae</taxon>
        <taxon>Kordiimonas</taxon>
    </lineage>
</organism>
<reference evidence="2" key="1">
    <citation type="journal article" date="2019" name="Int. J. Syst. Evol. Microbiol.">
        <title>The Global Catalogue of Microorganisms (GCM) 10K type strain sequencing project: providing services to taxonomists for standard genome sequencing and annotation.</title>
        <authorList>
            <consortium name="The Broad Institute Genomics Platform"/>
            <consortium name="The Broad Institute Genome Sequencing Center for Infectious Disease"/>
            <person name="Wu L."/>
            <person name="Ma J."/>
        </authorList>
    </citation>
    <scope>NUCLEOTIDE SEQUENCE [LARGE SCALE GENOMIC DNA]</scope>
    <source>
        <strain evidence="2">CGMCC 1.15304</strain>
    </source>
</reference>
<comment type="caution">
    <text evidence="1">The sequence shown here is derived from an EMBL/GenBank/DDBJ whole genome shotgun (WGS) entry which is preliminary data.</text>
</comment>
<dbReference type="GO" id="GO:0102208">
    <property type="term" value="F:2-polyprenyl-6-hydroxyphenol methylase activity"/>
    <property type="evidence" value="ECO:0007669"/>
    <property type="project" value="UniProtKB-EC"/>
</dbReference>
<dbReference type="Proteomes" id="UP001595776">
    <property type="component" value="Unassembled WGS sequence"/>
</dbReference>
<dbReference type="Gene3D" id="3.40.50.720">
    <property type="entry name" value="NAD(P)-binding Rossmann-like Domain"/>
    <property type="match status" value="1"/>
</dbReference>
<dbReference type="CDD" id="cd02440">
    <property type="entry name" value="AdoMet_MTases"/>
    <property type="match status" value="1"/>
</dbReference>
<proteinExistence type="predicted"/>
<name>A0ABV8UG85_9PROT</name>
<keyword evidence="1" id="KW-0808">Transferase</keyword>
<dbReference type="EC" id="2.1.1.64" evidence="1"/>